<sequence>MSQDLLIPFIPNINYTQPMTKSGLTVSRVSKRPISNRDEESRTESEQMENLTYLDALKEKMRDAHQNRTIAYEFGDMEEGEEVEPGKSMLAEAIERVLSGQIEQRVTPAKSKKSHSTSTPEISPRKHLDVFA</sequence>
<gene>
    <name evidence="2" type="ORF">EXY25_05195</name>
</gene>
<proteinExistence type="predicted"/>
<accession>A0ABY1WV67</accession>
<feature type="compositionally biased region" description="Basic and acidic residues" evidence="1">
    <location>
        <begin position="123"/>
        <end position="132"/>
    </location>
</feature>
<dbReference type="Proteomes" id="UP000292544">
    <property type="component" value="Unassembled WGS sequence"/>
</dbReference>
<reference evidence="3" key="1">
    <citation type="submission" date="2019-02" db="EMBL/GenBank/DDBJ databases">
        <title>Draft genome sequence of Muricauda sp. 176CP4-71.</title>
        <authorList>
            <person name="Park J.-S."/>
        </authorList>
    </citation>
    <scope>NUCLEOTIDE SEQUENCE [LARGE SCALE GENOMIC DNA]</scope>
    <source>
        <strain evidence="3">176GS2-150</strain>
    </source>
</reference>
<feature type="region of interest" description="Disordered" evidence="1">
    <location>
        <begin position="29"/>
        <end position="48"/>
    </location>
</feature>
<comment type="caution">
    <text evidence="2">The sequence shown here is derived from an EMBL/GenBank/DDBJ whole genome shotgun (WGS) entry which is preliminary data.</text>
</comment>
<feature type="compositionally biased region" description="Basic and acidic residues" evidence="1">
    <location>
        <begin position="35"/>
        <end position="45"/>
    </location>
</feature>
<evidence type="ECO:0000313" key="3">
    <source>
        <dbReference type="Proteomes" id="UP000292544"/>
    </source>
</evidence>
<feature type="region of interest" description="Disordered" evidence="1">
    <location>
        <begin position="101"/>
        <end position="132"/>
    </location>
</feature>
<dbReference type="RefSeq" id="WP_130565941.1">
    <property type="nucleotide sequence ID" value="NZ_SHLY01000001.1"/>
</dbReference>
<organism evidence="2 3">
    <name type="scientific">Corallincola spongiicola</name>
    <dbReference type="NCBI Taxonomy" id="2520508"/>
    <lineage>
        <taxon>Bacteria</taxon>
        <taxon>Pseudomonadati</taxon>
        <taxon>Pseudomonadota</taxon>
        <taxon>Gammaproteobacteria</taxon>
        <taxon>Alteromonadales</taxon>
        <taxon>Psychromonadaceae</taxon>
        <taxon>Corallincola</taxon>
    </lineage>
</organism>
<keyword evidence="3" id="KW-1185">Reference proteome</keyword>
<name>A0ABY1WV67_9GAMM</name>
<evidence type="ECO:0000256" key="1">
    <source>
        <dbReference type="SAM" id="MobiDB-lite"/>
    </source>
</evidence>
<evidence type="ECO:0000313" key="2">
    <source>
        <dbReference type="EMBL" id="TAA48615.1"/>
    </source>
</evidence>
<dbReference type="EMBL" id="SHLY01000001">
    <property type="protein sequence ID" value="TAA48615.1"/>
    <property type="molecule type" value="Genomic_DNA"/>
</dbReference>
<protein>
    <submittedName>
        <fullName evidence="2">Uncharacterized protein</fullName>
    </submittedName>
</protein>